<dbReference type="InterPro" id="IPR011047">
    <property type="entry name" value="Quinoprotein_ADH-like_sf"/>
</dbReference>
<sequence length="678" mass="74673">MLSPDATRIATFCEINFHLWNVKNGDMLLTLEYGCENVIFSPDGTRIAAGYYDSLRIWDAQTGNDILGLLGHCPAGMIAFSHDNSRIIHTSDPGQAIYVRDAHNGDLIRQLSSRYDHPIGCLGYSPDGRYIVSGTSGRTITVWNAQSGEVMLDGLEGHECEVISIMFLPDSRIITGCMGGTVCTWNPRQHDLAYAPGPTSAPSMLITRVKFSPNGMQFVSGSEDGTICIWDSYTGEVVVGPIKAHTDRITALDFVDGRIVSGSDDGAMCVYDALGGQVLLGPLQVHQGRKGTIDAIAYLDDRNQIVTGSRRKSPWDYYSEVNLWNARTGERILSPLTDLDMKVMLICFSPDGICIFGTRYEYIKIVIWDVSNGTLRSNSYKSPLGGFIDSVCYSPDGALIVSASGRGIFLVGAYTGTKVLGPLVGSFGTIGPVSLSPDGTRLVSGSSDNTIRVWNIQTGEMMFELVHGHEGGIGSIAYSPDGTRILSLSDDMTARIHDARSAEERALSRSTAKYADWVVSPNEWVVDNQSRLPLSAPVHLQQDLMWPRTGIIAAPEEWALSRSTAEYADWDVILNEWMVPAHLLVEQGFMWSGTETIADHEEGELLWSTDEDADWTINPDGWVVDDKSRLLVWVPAGLRRALMRPTTQVMVAHWGYLRLKFDKSRMGESWEKGYTSRL</sequence>
<dbReference type="InterPro" id="IPR015943">
    <property type="entry name" value="WD40/YVTN_repeat-like_dom_sf"/>
</dbReference>
<feature type="repeat" description="WD" evidence="3">
    <location>
        <begin position="423"/>
        <end position="464"/>
    </location>
</feature>
<accession>A0A8H3E3J5</accession>
<feature type="repeat" description="WD" evidence="3">
    <location>
        <begin position="112"/>
        <end position="153"/>
    </location>
</feature>
<feature type="repeat" description="WD" evidence="3">
    <location>
        <begin position="155"/>
        <end position="195"/>
    </location>
</feature>
<evidence type="ECO:0000313" key="5">
    <source>
        <dbReference type="Proteomes" id="UP000663827"/>
    </source>
</evidence>
<dbReference type="Pfam" id="PF00400">
    <property type="entry name" value="WD40"/>
    <property type="match status" value="6"/>
</dbReference>
<comment type="caution">
    <text evidence="4">The sequence shown here is derived from an EMBL/GenBank/DDBJ whole genome shotgun (WGS) entry which is preliminary data.</text>
</comment>
<protein>
    <recommendedName>
        <fullName evidence="6">WD40 repeat-like protein</fullName>
    </recommendedName>
</protein>
<proteinExistence type="predicted"/>
<dbReference type="PROSITE" id="PS50082">
    <property type="entry name" value="WD_REPEATS_2"/>
    <property type="match status" value="5"/>
</dbReference>
<dbReference type="AlphaFoldDB" id="A0A8H3E3J5"/>
<dbReference type="InterPro" id="IPR001680">
    <property type="entry name" value="WD40_rpt"/>
</dbReference>
<dbReference type="PROSITE" id="PS50294">
    <property type="entry name" value="WD_REPEATS_REGION"/>
    <property type="match status" value="4"/>
</dbReference>
<evidence type="ECO:0000313" key="4">
    <source>
        <dbReference type="EMBL" id="CAE7186110.1"/>
    </source>
</evidence>
<evidence type="ECO:0000256" key="3">
    <source>
        <dbReference type="PROSITE-ProRule" id="PRU00221"/>
    </source>
</evidence>
<keyword evidence="1 3" id="KW-0853">WD repeat</keyword>
<dbReference type="Gene3D" id="2.130.10.10">
    <property type="entry name" value="YVTN repeat-like/Quinoprotein amine dehydrogenase"/>
    <property type="match status" value="4"/>
</dbReference>
<dbReference type="SUPFAM" id="SSF50998">
    <property type="entry name" value="Quinoprotein alcohol dehydrogenase-like"/>
    <property type="match status" value="2"/>
</dbReference>
<dbReference type="InterPro" id="IPR020472">
    <property type="entry name" value="WD40_PAC1"/>
</dbReference>
<dbReference type="PROSITE" id="PS00678">
    <property type="entry name" value="WD_REPEATS_1"/>
    <property type="match status" value="1"/>
</dbReference>
<dbReference type="PRINTS" id="PR00320">
    <property type="entry name" value="GPROTEINBRPT"/>
</dbReference>
<evidence type="ECO:0000256" key="1">
    <source>
        <dbReference type="ARBA" id="ARBA00022574"/>
    </source>
</evidence>
<evidence type="ECO:0000256" key="2">
    <source>
        <dbReference type="ARBA" id="ARBA00022737"/>
    </source>
</evidence>
<name>A0A8H3E3J5_9AGAM</name>
<dbReference type="CDD" id="cd00200">
    <property type="entry name" value="WD40"/>
    <property type="match status" value="2"/>
</dbReference>
<evidence type="ECO:0008006" key="6">
    <source>
        <dbReference type="Google" id="ProtNLM"/>
    </source>
</evidence>
<organism evidence="4 5">
    <name type="scientific">Rhizoctonia solani</name>
    <dbReference type="NCBI Taxonomy" id="456999"/>
    <lineage>
        <taxon>Eukaryota</taxon>
        <taxon>Fungi</taxon>
        <taxon>Dikarya</taxon>
        <taxon>Basidiomycota</taxon>
        <taxon>Agaricomycotina</taxon>
        <taxon>Agaricomycetes</taxon>
        <taxon>Cantharellales</taxon>
        <taxon>Ceratobasidiaceae</taxon>
        <taxon>Rhizoctonia</taxon>
    </lineage>
</organism>
<reference evidence="4" key="1">
    <citation type="submission" date="2021-01" db="EMBL/GenBank/DDBJ databases">
        <authorList>
            <person name="Kaushik A."/>
        </authorList>
    </citation>
    <scope>NUCLEOTIDE SEQUENCE</scope>
    <source>
        <strain evidence="4">AG5</strain>
    </source>
</reference>
<dbReference type="InterPro" id="IPR019775">
    <property type="entry name" value="WD40_repeat_CS"/>
</dbReference>
<dbReference type="Proteomes" id="UP000663827">
    <property type="component" value="Unassembled WGS sequence"/>
</dbReference>
<dbReference type="PANTHER" id="PTHR44019">
    <property type="entry name" value="WD REPEAT-CONTAINING PROTEIN 55"/>
    <property type="match status" value="1"/>
</dbReference>
<feature type="repeat" description="WD" evidence="3">
    <location>
        <begin position="199"/>
        <end position="240"/>
    </location>
</feature>
<feature type="repeat" description="WD" evidence="3">
    <location>
        <begin position="466"/>
        <end position="507"/>
    </location>
</feature>
<gene>
    <name evidence="4" type="ORF">RDB_LOCUS122274</name>
</gene>
<dbReference type="InterPro" id="IPR050505">
    <property type="entry name" value="WDR55/POC1"/>
</dbReference>
<dbReference type="PANTHER" id="PTHR44019:SF8">
    <property type="entry name" value="POC1 CENTRIOLAR PROTEIN HOMOLOG"/>
    <property type="match status" value="1"/>
</dbReference>
<dbReference type="SMART" id="SM00320">
    <property type="entry name" value="WD40"/>
    <property type="match status" value="9"/>
</dbReference>
<keyword evidence="2" id="KW-0677">Repeat</keyword>
<dbReference type="EMBL" id="CAJNJQ010002836">
    <property type="protein sequence ID" value="CAE7186110.1"/>
    <property type="molecule type" value="Genomic_DNA"/>
</dbReference>